<sequence length="354" mass="37480">MRELFESTIERVLSDLCTSDLLREAESGEWPVALWRTLEDNGFPLAGAPEMVGGADACWSDLFVIIRALGRFVAPVPLAEMIVGNWLLEQSGLNARSDILSIASESNLTLVGARVSGELRQVPWGRFADSVVTLANDEAGQLNVVLLDVATAERVRQGTNIASEARDQLSFSSAAIVMSALLPAHLDGDVLLAAGAMVRSAQISGAINELLVMTASYAGERKQFGKPIAAFQAIQQQLAVLAEQAAAASVAAEAAFAGADQGIPTFSVAAAKISASDAASQAAAIGHSVHGAIGFTQEYALHNLTRRLWSWRSEFGSSTFWSKALGKHVCAAGAEGFWPMLTNPELQNLSITQK</sequence>
<proteinExistence type="inferred from homology"/>
<feature type="domain" description="Acyl-CoA dehydrogenase/oxidase C-terminal" evidence="6">
    <location>
        <begin position="194"/>
        <end position="309"/>
    </location>
</feature>
<dbReference type="PANTHER" id="PTHR43884">
    <property type="entry name" value="ACYL-COA DEHYDROGENASE"/>
    <property type="match status" value="1"/>
</dbReference>
<dbReference type="Gene3D" id="1.10.540.10">
    <property type="entry name" value="Acyl-CoA dehydrogenase/oxidase, N-terminal domain"/>
    <property type="match status" value="1"/>
</dbReference>
<evidence type="ECO:0000256" key="5">
    <source>
        <dbReference type="ARBA" id="ARBA00023002"/>
    </source>
</evidence>
<dbReference type="SUPFAM" id="SSF56645">
    <property type="entry name" value="Acyl-CoA dehydrogenase NM domain-like"/>
    <property type="match status" value="1"/>
</dbReference>
<evidence type="ECO:0000256" key="4">
    <source>
        <dbReference type="ARBA" id="ARBA00022827"/>
    </source>
</evidence>
<dbReference type="GO" id="GO:0003995">
    <property type="term" value="F:acyl-CoA dehydrogenase activity"/>
    <property type="evidence" value="ECO:0007669"/>
    <property type="project" value="TreeGrafter"/>
</dbReference>
<keyword evidence="3" id="KW-0285">Flavoprotein</keyword>
<dbReference type="SUPFAM" id="SSF47203">
    <property type="entry name" value="Acyl-CoA dehydrogenase C-terminal domain-like"/>
    <property type="match status" value="1"/>
</dbReference>
<keyword evidence="4" id="KW-0274">FAD</keyword>
<dbReference type="InterPro" id="IPR009100">
    <property type="entry name" value="AcylCoA_DH/oxidase_NM_dom_sf"/>
</dbReference>
<keyword evidence="5" id="KW-0560">Oxidoreductase</keyword>
<reference evidence="7" key="1">
    <citation type="journal article" date="2015" name="Nature">
        <title>Complex archaea that bridge the gap between prokaryotes and eukaryotes.</title>
        <authorList>
            <person name="Spang A."/>
            <person name="Saw J.H."/>
            <person name="Jorgensen S.L."/>
            <person name="Zaremba-Niedzwiedzka K."/>
            <person name="Martijn J."/>
            <person name="Lind A.E."/>
            <person name="van Eijk R."/>
            <person name="Schleper C."/>
            <person name="Guy L."/>
            <person name="Ettema T.J."/>
        </authorList>
    </citation>
    <scope>NUCLEOTIDE SEQUENCE</scope>
</reference>
<comment type="cofactor">
    <cofactor evidence="1">
        <name>FAD</name>
        <dbReference type="ChEBI" id="CHEBI:57692"/>
    </cofactor>
</comment>
<dbReference type="Pfam" id="PF00441">
    <property type="entry name" value="Acyl-CoA_dh_1"/>
    <property type="match status" value="1"/>
</dbReference>
<evidence type="ECO:0000256" key="2">
    <source>
        <dbReference type="ARBA" id="ARBA00009347"/>
    </source>
</evidence>
<comment type="similarity">
    <text evidence="2">Belongs to the acyl-CoA dehydrogenase family.</text>
</comment>
<dbReference type="InterPro" id="IPR009075">
    <property type="entry name" value="AcylCo_DH/oxidase_C"/>
</dbReference>
<dbReference type="InterPro" id="IPR037069">
    <property type="entry name" value="AcylCoA_DH/ox_N_sf"/>
</dbReference>
<evidence type="ECO:0000256" key="1">
    <source>
        <dbReference type="ARBA" id="ARBA00001974"/>
    </source>
</evidence>
<dbReference type="GO" id="GO:0050660">
    <property type="term" value="F:flavin adenine dinucleotide binding"/>
    <property type="evidence" value="ECO:0007669"/>
    <property type="project" value="InterPro"/>
</dbReference>
<protein>
    <recommendedName>
        <fullName evidence="6">Acyl-CoA dehydrogenase/oxidase C-terminal domain-containing protein</fullName>
    </recommendedName>
</protein>
<dbReference type="InterPro" id="IPR036250">
    <property type="entry name" value="AcylCo_DH-like_C"/>
</dbReference>
<organism evidence="7">
    <name type="scientific">marine sediment metagenome</name>
    <dbReference type="NCBI Taxonomy" id="412755"/>
    <lineage>
        <taxon>unclassified sequences</taxon>
        <taxon>metagenomes</taxon>
        <taxon>ecological metagenomes</taxon>
    </lineage>
</organism>
<gene>
    <name evidence="7" type="ORF">LCGC14_0493460</name>
</gene>
<accession>A0A0F9SB32</accession>
<dbReference type="PANTHER" id="PTHR43884:SF20">
    <property type="entry name" value="ACYL-COA DEHYDROGENASE FADE28"/>
    <property type="match status" value="1"/>
</dbReference>
<evidence type="ECO:0000259" key="6">
    <source>
        <dbReference type="Pfam" id="PF00441"/>
    </source>
</evidence>
<dbReference type="Gene3D" id="1.20.140.10">
    <property type="entry name" value="Butyryl-CoA Dehydrogenase, subunit A, domain 3"/>
    <property type="match status" value="1"/>
</dbReference>
<dbReference type="EMBL" id="LAZR01000562">
    <property type="protein sequence ID" value="KKN64244.1"/>
    <property type="molecule type" value="Genomic_DNA"/>
</dbReference>
<dbReference type="AlphaFoldDB" id="A0A0F9SB32"/>
<evidence type="ECO:0000256" key="3">
    <source>
        <dbReference type="ARBA" id="ARBA00022630"/>
    </source>
</evidence>
<comment type="caution">
    <text evidence="7">The sequence shown here is derived from an EMBL/GenBank/DDBJ whole genome shotgun (WGS) entry which is preliminary data.</text>
</comment>
<evidence type="ECO:0000313" key="7">
    <source>
        <dbReference type="EMBL" id="KKN64244.1"/>
    </source>
</evidence>
<name>A0A0F9SB32_9ZZZZ</name>